<evidence type="ECO:0000313" key="3">
    <source>
        <dbReference type="Proteomes" id="UP000887568"/>
    </source>
</evidence>
<keyword evidence="3" id="KW-1185">Reference proteome</keyword>
<feature type="transmembrane region" description="Helical" evidence="1">
    <location>
        <begin position="105"/>
        <end position="131"/>
    </location>
</feature>
<evidence type="ECO:0000313" key="2">
    <source>
        <dbReference type="EnsemblMetazoa" id="XP_038059530.1"/>
    </source>
</evidence>
<name>A0A914A6Y7_PATMI</name>
<dbReference type="GeneID" id="119730616"/>
<feature type="transmembrane region" description="Helical" evidence="1">
    <location>
        <begin position="41"/>
        <end position="71"/>
    </location>
</feature>
<dbReference type="RefSeq" id="XP_038059530.1">
    <property type="nucleotide sequence ID" value="XM_038203602.1"/>
</dbReference>
<proteinExistence type="predicted"/>
<dbReference type="OrthoDB" id="10071849at2759"/>
<feature type="transmembrane region" description="Helical" evidence="1">
    <location>
        <begin position="77"/>
        <end position="98"/>
    </location>
</feature>
<sequence length="252" mass="26257">MTTYVAVTQPVGQQQLVSMQPAPVTFSTVNPQPRSGAWKGILWTGIIQVVLGSLTTILGIVTLTVFGPVYLYLDVGSPVWCGILFYVVAGILGTLSGCKKSSVVAIGYMVMSILACLAACCVISFGAYMMAFVSSCHPGVTFLTDLCDLKAAVNGVYGTLIILALAEFVVAIVGASMTCGPLCNGGSTTQTVIQYQAVPHVVAAPQPQGPVLYNIPTGQPQVAYPAQQVQYPQAQAPPTGASNSARISFSRS</sequence>
<dbReference type="AlphaFoldDB" id="A0A914A6Y7"/>
<dbReference type="InterPro" id="IPR030417">
    <property type="entry name" value="MS4A"/>
</dbReference>
<dbReference type="Proteomes" id="UP000887568">
    <property type="component" value="Unplaced"/>
</dbReference>
<reference evidence="2" key="1">
    <citation type="submission" date="2022-11" db="UniProtKB">
        <authorList>
            <consortium name="EnsemblMetazoa"/>
        </authorList>
    </citation>
    <scope>IDENTIFICATION</scope>
</reference>
<keyword evidence="1" id="KW-0472">Membrane</keyword>
<feature type="transmembrane region" description="Helical" evidence="1">
    <location>
        <begin position="151"/>
        <end position="173"/>
    </location>
</feature>
<keyword evidence="1" id="KW-0812">Transmembrane</keyword>
<dbReference type="PANTHER" id="PTHR23320:SF165">
    <property type="entry name" value="MARVEL DOMAIN-CONTAINING PROTEIN"/>
    <property type="match status" value="1"/>
</dbReference>
<protein>
    <submittedName>
        <fullName evidence="2">Uncharacterized protein</fullName>
    </submittedName>
</protein>
<dbReference type="EnsemblMetazoa" id="XM_038203602.1">
    <property type="protein sequence ID" value="XP_038059530.1"/>
    <property type="gene ID" value="LOC119730616"/>
</dbReference>
<accession>A0A914A6Y7</accession>
<evidence type="ECO:0000256" key="1">
    <source>
        <dbReference type="SAM" id="Phobius"/>
    </source>
</evidence>
<dbReference type="OMA" id="NVACAQI"/>
<keyword evidence="1" id="KW-1133">Transmembrane helix</keyword>
<dbReference type="PANTHER" id="PTHR23320">
    <property type="entry name" value="MEMBRANE-SPANNING 4-DOMAINS SUBFAMILY A MS4A -RELATED"/>
    <property type="match status" value="1"/>
</dbReference>
<organism evidence="2 3">
    <name type="scientific">Patiria miniata</name>
    <name type="common">Bat star</name>
    <name type="synonym">Asterina miniata</name>
    <dbReference type="NCBI Taxonomy" id="46514"/>
    <lineage>
        <taxon>Eukaryota</taxon>
        <taxon>Metazoa</taxon>
        <taxon>Echinodermata</taxon>
        <taxon>Eleutherozoa</taxon>
        <taxon>Asterozoa</taxon>
        <taxon>Asteroidea</taxon>
        <taxon>Valvatacea</taxon>
        <taxon>Valvatida</taxon>
        <taxon>Asterinidae</taxon>
        <taxon>Patiria</taxon>
    </lineage>
</organism>